<organism evidence="2 3">
    <name type="scientific">Rhizobium rhizophilum</name>
    <dbReference type="NCBI Taxonomy" id="1850373"/>
    <lineage>
        <taxon>Bacteria</taxon>
        <taxon>Pseudomonadati</taxon>
        <taxon>Pseudomonadota</taxon>
        <taxon>Alphaproteobacteria</taxon>
        <taxon>Hyphomicrobiales</taxon>
        <taxon>Rhizobiaceae</taxon>
        <taxon>Rhizobium/Agrobacterium group</taxon>
        <taxon>Rhizobium</taxon>
    </lineage>
</organism>
<reference evidence="2 3" key="1">
    <citation type="submission" date="2019-04" db="EMBL/GenBank/DDBJ databases">
        <title>Genome sequence of strain 7209-2.</title>
        <authorList>
            <person name="Gao J."/>
            <person name="Sun J."/>
        </authorList>
    </citation>
    <scope>NUCLEOTIDE SEQUENCE [LARGE SCALE GENOMIC DNA]</scope>
    <source>
        <strain evidence="2 3">7209-2</strain>
    </source>
</reference>
<dbReference type="RefSeq" id="WP_136560724.1">
    <property type="nucleotide sequence ID" value="NZ_STGT01000010.1"/>
</dbReference>
<proteinExistence type="predicted"/>
<name>A0ABY2QMP2_9HYPH</name>
<feature type="compositionally biased region" description="Polar residues" evidence="1">
    <location>
        <begin position="110"/>
        <end position="125"/>
    </location>
</feature>
<dbReference type="Proteomes" id="UP000309667">
    <property type="component" value="Unassembled WGS sequence"/>
</dbReference>
<protein>
    <submittedName>
        <fullName evidence="2">Uncharacterized protein</fullName>
    </submittedName>
</protein>
<comment type="caution">
    <text evidence="2">The sequence shown here is derived from an EMBL/GenBank/DDBJ whole genome shotgun (WGS) entry which is preliminary data.</text>
</comment>
<feature type="region of interest" description="Disordered" evidence="1">
    <location>
        <begin position="64"/>
        <end position="125"/>
    </location>
</feature>
<evidence type="ECO:0000313" key="3">
    <source>
        <dbReference type="Proteomes" id="UP000309667"/>
    </source>
</evidence>
<evidence type="ECO:0000313" key="2">
    <source>
        <dbReference type="EMBL" id="THV09830.1"/>
    </source>
</evidence>
<keyword evidence="3" id="KW-1185">Reference proteome</keyword>
<feature type="compositionally biased region" description="Basic and acidic residues" evidence="1">
    <location>
        <begin position="80"/>
        <end position="94"/>
    </location>
</feature>
<gene>
    <name evidence="2" type="ORF">E9677_24675</name>
</gene>
<accession>A0ABY2QMP2</accession>
<evidence type="ECO:0000256" key="1">
    <source>
        <dbReference type="SAM" id="MobiDB-lite"/>
    </source>
</evidence>
<dbReference type="EMBL" id="STGT01000010">
    <property type="protein sequence ID" value="THV09830.1"/>
    <property type="molecule type" value="Genomic_DNA"/>
</dbReference>
<sequence>MQIIGTEISEAQGANEGFLVEFLGDGGERVSVRLAKSENGGLSRENALVKAQVVLLQASRFGLAEEGGEDATSEPSDAVESLRQEQGERGRGDSELEEGLEDTFPASDPVSATHTSTAGVSENKH</sequence>